<protein>
    <submittedName>
        <fullName evidence="1">Uncharacterized protein</fullName>
    </submittedName>
</protein>
<sequence length="54" mass="5907">PMVIRVLSNKSLVINSPFYYKTALMEASGHAGYSPLFLLDSLPGILQAVFLLPL</sequence>
<feature type="non-terminal residue" evidence="1">
    <location>
        <position position="1"/>
    </location>
</feature>
<reference evidence="1" key="1">
    <citation type="submission" date="2018-05" db="EMBL/GenBank/DDBJ databases">
        <authorList>
            <person name="Lanie J.A."/>
            <person name="Ng W.-L."/>
            <person name="Kazmierczak K.M."/>
            <person name="Andrzejewski T.M."/>
            <person name="Davidsen T.M."/>
            <person name="Wayne K.J."/>
            <person name="Tettelin H."/>
            <person name="Glass J.I."/>
            <person name="Rusch D."/>
            <person name="Podicherti R."/>
            <person name="Tsui H.-C.T."/>
            <person name="Winkler M.E."/>
        </authorList>
    </citation>
    <scope>NUCLEOTIDE SEQUENCE</scope>
</reference>
<accession>A0A382RIQ3</accession>
<organism evidence="1">
    <name type="scientific">marine metagenome</name>
    <dbReference type="NCBI Taxonomy" id="408172"/>
    <lineage>
        <taxon>unclassified sequences</taxon>
        <taxon>metagenomes</taxon>
        <taxon>ecological metagenomes</taxon>
    </lineage>
</organism>
<proteinExistence type="predicted"/>
<evidence type="ECO:0000313" key="1">
    <source>
        <dbReference type="EMBL" id="SVC97589.1"/>
    </source>
</evidence>
<gene>
    <name evidence="1" type="ORF">METZ01_LOCUS350443</name>
</gene>
<dbReference type="EMBL" id="UINC01122026">
    <property type="protein sequence ID" value="SVC97589.1"/>
    <property type="molecule type" value="Genomic_DNA"/>
</dbReference>
<dbReference type="AlphaFoldDB" id="A0A382RIQ3"/>
<name>A0A382RIQ3_9ZZZZ</name>